<dbReference type="SUPFAM" id="SSF52833">
    <property type="entry name" value="Thioredoxin-like"/>
    <property type="match status" value="1"/>
</dbReference>
<evidence type="ECO:0000256" key="4">
    <source>
        <dbReference type="ARBA" id="ARBA00023284"/>
    </source>
</evidence>
<comment type="similarity">
    <text evidence="1">Belongs to the thioredoxin family. DsbA subfamily.</text>
</comment>
<dbReference type="AlphaFoldDB" id="A0ABD5AKB7"/>
<keyword evidence="4" id="KW-0676">Redox-active center</keyword>
<organism evidence="9 10">
    <name type="scientific">Acinetobacter calcoaceticus</name>
    <dbReference type="NCBI Taxonomy" id="471"/>
    <lineage>
        <taxon>Bacteria</taxon>
        <taxon>Pseudomonadati</taxon>
        <taxon>Pseudomonadota</taxon>
        <taxon>Gammaproteobacteria</taxon>
        <taxon>Moraxellales</taxon>
        <taxon>Moraxellaceae</taxon>
        <taxon>Acinetobacter</taxon>
        <taxon>Acinetobacter calcoaceticus/baumannii complex</taxon>
    </lineage>
</organism>
<evidence type="ECO:0000256" key="3">
    <source>
        <dbReference type="ARBA" id="ARBA00023157"/>
    </source>
</evidence>
<feature type="domain" description="DSBA-like thioredoxin" evidence="8">
    <location>
        <begin position="96"/>
        <end position="187"/>
    </location>
</feature>
<keyword evidence="2 7" id="KW-0732">Signal</keyword>
<feature type="disulfide bond" description="Redox-active" evidence="6">
    <location>
        <begin position="56"/>
        <end position="59"/>
    </location>
</feature>
<evidence type="ECO:0000256" key="7">
    <source>
        <dbReference type="SAM" id="SignalP"/>
    </source>
</evidence>
<dbReference type="InterPro" id="IPR023205">
    <property type="entry name" value="DsbA/DsbL"/>
</dbReference>
<dbReference type="Gene3D" id="3.40.30.10">
    <property type="entry name" value="Glutaredoxin"/>
    <property type="match status" value="1"/>
</dbReference>
<sequence length="205" mass="23657">MNSFKIFAFVSMSLFSLSTYSNASSYIPGEDYYVLKKPMKQNKGRIKVEEFFWYGCHYCYLVEKPLQGWLKNIPKDVHFERIPSTGNPIWESGARTYYTSEILNVRKNTHLALYKAIQVDKEKIFNQETAANFFTKYGIPKNKFNNVYNSFAVTNMVARSNNLMKTYALTGVPAFVVNGKYVVKGGDKRVIGILNYLISNERNLK</sequence>
<evidence type="ECO:0000313" key="10">
    <source>
        <dbReference type="Proteomes" id="UP001240164"/>
    </source>
</evidence>
<dbReference type="InterPro" id="IPR001853">
    <property type="entry name" value="DSBA-like_thioredoxin_dom"/>
</dbReference>
<proteinExistence type="inferred from homology"/>
<dbReference type="PIRSF" id="PIRSF001488">
    <property type="entry name" value="Tdi_protein"/>
    <property type="match status" value="1"/>
</dbReference>
<keyword evidence="3 5" id="KW-1015">Disulfide bond</keyword>
<comment type="subcellular location">
    <subcellularLocation>
        <location evidence="5">Periplasm</location>
    </subcellularLocation>
</comment>
<keyword evidence="5" id="KW-0574">Periplasm</keyword>
<protein>
    <recommendedName>
        <fullName evidence="5">Thiol:disulfide interchange protein</fullName>
    </recommendedName>
</protein>
<dbReference type="PANTHER" id="PTHR35891">
    <property type="entry name" value="THIOL:DISULFIDE INTERCHANGE PROTEIN DSBA"/>
    <property type="match status" value="1"/>
</dbReference>
<dbReference type="PANTHER" id="PTHR35891:SF2">
    <property type="entry name" value="THIOL:DISULFIDE INTERCHANGE PROTEIN DSBA"/>
    <property type="match status" value="1"/>
</dbReference>
<dbReference type="InterPro" id="IPR036249">
    <property type="entry name" value="Thioredoxin-like_sf"/>
</dbReference>
<evidence type="ECO:0000256" key="2">
    <source>
        <dbReference type="ARBA" id="ARBA00022729"/>
    </source>
</evidence>
<dbReference type="Pfam" id="PF01323">
    <property type="entry name" value="DSBA"/>
    <property type="match status" value="1"/>
</dbReference>
<accession>A0ABD5AKB7</accession>
<dbReference type="InterPro" id="IPR050824">
    <property type="entry name" value="Thiol_disulfide_DsbA"/>
</dbReference>
<evidence type="ECO:0000256" key="5">
    <source>
        <dbReference type="PIRNR" id="PIRNR001488"/>
    </source>
</evidence>
<dbReference type="EMBL" id="JAUSQP010000001">
    <property type="protein sequence ID" value="MDP9802961.1"/>
    <property type="molecule type" value="Genomic_DNA"/>
</dbReference>
<evidence type="ECO:0000256" key="1">
    <source>
        <dbReference type="ARBA" id="ARBA00005791"/>
    </source>
</evidence>
<reference evidence="9 10" key="1">
    <citation type="submission" date="2023-07" db="EMBL/GenBank/DDBJ databases">
        <title>Sorghum-associated microbial communities from plants grown in Nebraska, USA.</title>
        <authorList>
            <person name="Schachtman D."/>
        </authorList>
    </citation>
    <scope>NUCLEOTIDE SEQUENCE [LARGE SCALE GENOMIC DNA]</scope>
    <source>
        <strain evidence="9 10">CC146</strain>
    </source>
</reference>
<dbReference type="CDD" id="cd03019">
    <property type="entry name" value="DsbA_DsbA"/>
    <property type="match status" value="1"/>
</dbReference>
<comment type="caution">
    <text evidence="9">The sequence shown here is derived from an EMBL/GenBank/DDBJ whole genome shotgun (WGS) entry which is preliminary data.</text>
</comment>
<feature type="chain" id="PRO_5044787574" description="Thiol:disulfide interchange protein" evidence="7">
    <location>
        <begin position="24"/>
        <end position="205"/>
    </location>
</feature>
<evidence type="ECO:0000256" key="6">
    <source>
        <dbReference type="PIRSR" id="PIRSR001488-1"/>
    </source>
</evidence>
<evidence type="ECO:0000259" key="8">
    <source>
        <dbReference type="Pfam" id="PF01323"/>
    </source>
</evidence>
<dbReference type="Proteomes" id="UP001240164">
    <property type="component" value="Unassembled WGS sequence"/>
</dbReference>
<feature type="signal peptide" evidence="7">
    <location>
        <begin position="1"/>
        <end position="23"/>
    </location>
</feature>
<evidence type="ECO:0000313" key="9">
    <source>
        <dbReference type="EMBL" id="MDP9802961.1"/>
    </source>
</evidence>
<name>A0ABD5AKB7_ACICA</name>
<gene>
    <name evidence="9" type="ORF">J2771_001215</name>
</gene>
<dbReference type="GO" id="GO:0042597">
    <property type="term" value="C:periplasmic space"/>
    <property type="evidence" value="ECO:0007669"/>
    <property type="project" value="UniProtKB-SubCell"/>
</dbReference>